<reference evidence="2 3" key="1">
    <citation type="submission" date="2020-02" db="EMBL/GenBank/DDBJ databases">
        <authorList>
            <person name="Ferguson B K."/>
        </authorList>
    </citation>
    <scope>NUCLEOTIDE SEQUENCE [LARGE SCALE GENOMIC DNA]</scope>
</reference>
<dbReference type="EMBL" id="CADCXV010001392">
    <property type="protein sequence ID" value="CAB0044092.1"/>
    <property type="molecule type" value="Genomic_DNA"/>
</dbReference>
<gene>
    <name evidence="2" type="ORF">TBRA_LOCUS15680</name>
</gene>
<dbReference type="AlphaFoldDB" id="A0A6H5J3W7"/>
<keyword evidence="3" id="KW-1185">Reference proteome</keyword>
<evidence type="ECO:0000313" key="3">
    <source>
        <dbReference type="Proteomes" id="UP000479190"/>
    </source>
</evidence>
<keyword evidence="1" id="KW-1133">Transmembrane helix</keyword>
<accession>A0A6H5J3W7</accession>
<feature type="transmembrane region" description="Helical" evidence="1">
    <location>
        <begin position="106"/>
        <end position="123"/>
    </location>
</feature>
<evidence type="ECO:0000313" key="2">
    <source>
        <dbReference type="EMBL" id="CAB0044092.1"/>
    </source>
</evidence>
<dbReference type="Proteomes" id="UP000479190">
    <property type="component" value="Unassembled WGS sequence"/>
</dbReference>
<name>A0A6H5J3W7_9HYME</name>
<protein>
    <submittedName>
        <fullName evidence="2">Uncharacterized protein</fullName>
    </submittedName>
</protein>
<keyword evidence="1" id="KW-0812">Transmembrane</keyword>
<proteinExistence type="predicted"/>
<sequence length="195" mass="21749">MGISMLRVYLRRLEASRPLSPPWPVYVAEATGCHQEDWDPEVSGVRCRVCDRRLDTPPPAAGPSCSPEPVPLIELPDDDDEVEEIKFCIVIFPTIRLYCGGAARVFVSRVFVLCVYVFVFFRYPRAVTLRASSLSSLALSSTALSSFRAGVFSRAIDFSLYHTSLSRLRLVTVLPPPLCSVRLFSVSPRRLLLSP</sequence>
<organism evidence="2 3">
    <name type="scientific">Trichogramma brassicae</name>
    <dbReference type="NCBI Taxonomy" id="86971"/>
    <lineage>
        <taxon>Eukaryota</taxon>
        <taxon>Metazoa</taxon>
        <taxon>Ecdysozoa</taxon>
        <taxon>Arthropoda</taxon>
        <taxon>Hexapoda</taxon>
        <taxon>Insecta</taxon>
        <taxon>Pterygota</taxon>
        <taxon>Neoptera</taxon>
        <taxon>Endopterygota</taxon>
        <taxon>Hymenoptera</taxon>
        <taxon>Apocrita</taxon>
        <taxon>Proctotrupomorpha</taxon>
        <taxon>Chalcidoidea</taxon>
        <taxon>Trichogrammatidae</taxon>
        <taxon>Trichogramma</taxon>
    </lineage>
</organism>
<evidence type="ECO:0000256" key="1">
    <source>
        <dbReference type="SAM" id="Phobius"/>
    </source>
</evidence>
<keyword evidence="1" id="KW-0472">Membrane</keyword>